<evidence type="ECO:0000256" key="1">
    <source>
        <dbReference type="SAM" id="SignalP"/>
    </source>
</evidence>
<comment type="caution">
    <text evidence="2">The sequence shown here is derived from an EMBL/GenBank/DDBJ whole genome shotgun (WGS) entry which is preliminary data.</text>
</comment>
<evidence type="ECO:0000313" key="3">
    <source>
        <dbReference type="Proteomes" id="UP000236569"/>
    </source>
</evidence>
<reference evidence="3" key="1">
    <citation type="submission" date="2018-01" db="EMBL/GenBank/DDBJ databases">
        <title>Draft Genome Sequence of the Radioresistant Bacterium Deinococcus aerius TR0125, Isolated from the Higher Atmosphere above Japan.</title>
        <authorList>
            <person name="Satoh K."/>
            <person name="Arai H."/>
            <person name="Sanzen T."/>
            <person name="Kawaguchi Y."/>
            <person name="Hayashi H."/>
            <person name="Yokobori S."/>
            <person name="Yamagishi A."/>
            <person name="Oono Y."/>
            <person name="Narumi I."/>
        </authorList>
    </citation>
    <scope>NUCLEOTIDE SEQUENCE [LARGE SCALE GENOMIC DNA]</scope>
    <source>
        <strain evidence="3">TR0125</strain>
    </source>
</reference>
<dbReference type="RefSeq" id="WP_103129144.1">
    <property type="nucleotide sequence ID" value="NZ_BFAG01000005.1"/>
</dbReference>
<keyword evidence="1" id="KW-0732">Signal</keyword>
<dbReference type="OrthoDB" id="72393at2"/>
<dbReference type="Proteomes" id="UP000236569">
    <property type="component" value="Unassembled WGS sequence"/>
</dbReference>
<protein>
    <recommendedName>
        <fullName evidence="4">Lipoprotein</fullName>
    </recommendedName>
</protein>
<dbReference type="EMBL" id="BFAG01000005">
    <property type="protein sequence ID" value="GBF05728.1"/>
    <property type="molecule type" value="Genomic_DNA"/>
</dbReference>
<evidence type="ECO:0008006" key="4">
    <source>
        <dbReference type="Google" id="ProtNLM"/>
    </source>
</evidence>
<evidence type="ECO:0000313" key="2">
    <source>
        <dbReference type="EMBL" id="GBF05728.1"/>
    </source>
</evidence>
<dbReference type="AlphaFoldDB" id="A0A2I9DHN8"/>
<keyword evidence="3" id="KW-1185">Reference proteome</keyword>
<sequence>MRRALLTLTALTTLSGTAGADHQQGNLRTLTAADLCPPISYVYVDDEEQEDLAVEVDEQLARYATLYAIPYGDPKTCTVAQVFTIDAFEGRDGRYLYAVDLDIELVKDAQVTLGTRRLTASHLQLWSTSGYGSVPDADALAEMATTSARDYYEEFALDWKATHPK</sequence>
<organism evidence="2 3">
    <name type="scientific">Deinococcus aerius</name>
    <dbReference type="NCBI Taxonomy" id="200253"/>
    <lineage>
        <taxon>Bacteria</taxon>
        <taxon>Thermotogati</taxon>
        <taxon>Deinococcota</taxon>
        <taxon>Deinococci</taxon>
        <taxon>Deinococcales</taxon>
        <taxon>Deinococcaceae</taxon>
        <taxon>Deinococcus</taxon>
    </lineage>
</organism>
<name>A0A2I9DHN8_9DEIO</name>
<accession>A0A2I9DHN8</accession>
<feature type="chain" id="PRO_5014339264" description="Lipoprotein" evidence="1">
    <location>
        <begin position="21"/>
        <end position="165"/>
    </location>
</feature>
<feature type="signal peptide" evidence="1">
    <location>
        <begin position="1"/>
        <end position="20"/>
    </location>
</feature>
<proteinExistence type="predicted"/>
<gene>
    <name evidence="2" type="ORF">DAERI_050237</name>
</gene>